<name>A0A8R7VIB0_TRIUA</name>
<dbReference type="Gramene" id="TuG1812S0003394300.01.T01">
    <property type="protein sequence ID" value="TuG1812S0003394300.01.T01"/>
    <property type="gene ID" value="TuG1812S0003394300.01"/>
</dbReference>
<dbReference type="Proteomes" id="UP000015106">
    <property type="component" value="Unassembled WGS sequence"/>
</dbReference>
<protein>
    <recommendedName>
        <fullName evidence="1">1,3-beta-glucan synthase component FKS1-like domain-containing protein</fullName>
    </recommendedName>
</protein>
<evidence type="ECO:0000313" key="3">
    <source>
        <dbReference type="Proteomes" id="UP000015106"/>
    </source>
</evidence>
<sequence>MEIPEIKAAVELLHPRLDSSSVPGQIDGHIIHDLLDWLRQTFGFQKDNVENQKENLILLLANIQMREGRTARHGERSNHVFQIQSSTVIYLMKKLFQNYISWCRYLDLESNIEIPSSATRPATQQPELLYVGLYFLIWGEASNVRFMPECLCYIFHHMARDLYGIISSSFDPLFRPDGRDDAFLKLVIQPIYNVIRKEALVNKHGTVSHSMWRNYDDLNEVFWLKKCFNQLGWPMDLGADFFSAAKKMKNVTEVTH</sequence>
<accession>A0A8R7VIB0</accession>
<reference evidence="3" key="1">
    <citation type="journal article" date="2013" name="Nature">
        <title>Draft genome of the wheat A-genome progenitor Triticum urartu.</title>
        <authorList>
            <person name="Ling H.Q."/>
            <person name="Zhao S."/>
            <person name="Liu D."/>
            <person name="Wang J."/>
            <person name="Sun H."/>
            <person name="Zhang C."/>
            <person name="Fan H."/>
            <person name="Li D."/>
            <person name="Dong L."/>
            <person name="Tao Y."/>
            <person name="Gao C."/>
            <person name="Wu H."/>
            <person name="Li Y."/>
            <person name="Cui Y."/>
            <person name="Guo X."/>
            <person name="Zheng S."/>
            <person name="Wang B."/>
            <person name="Yu K."/>
            <person name="Liang Q."/>
            <person name="Yang W."/>
            <person name="Lou X."/>
            <person name="Chen J."/>
            <person name="Feng M."/>
            <person name="Jian J."/>
            <person name="Zhang X."/>
            <person name="Luo G."/>
            <person name="Jiang Y."/>
            <person name="Liu J."/>
            <person name="Wang Z."/>
            <person name="Sha Y."/>
            <person name="Zhang B."/>
            <person name="Wu H."/>
            <person name="Tang D."/>
            <person name="Shen Q."/>
            <person name="Xue P."/>
            <person name="Zou S."/>
            <person name="Wang X."/>
            <person name="Liu X."/>
            <person name="Wang F."/>
            <person name="Yang Y."/>
            <person name="An X."/>
            <person name="Dong Z."/>
            <person name="Zhang K."/>
            <person name="Zhang X."/>
            <person name="Luo M.C."/>
            <person name="Dvorak J."/>
            <person name="Tong Y."/>
            <person name="Wang J."/>
            <person name="Yang H."/>
            <person name="Li Z."/>
            <person name="Wang D."/>
            <person name="Zhang A."/>
            <person name="Wang J."/>
        </authorList>
    </citation>
    <scope>NUCLEOTIDE SEQUENCE</scope>
    <source>
        <strain evidence="3">cv. G1812</strain>
    </source>
</reference>
<proteinExistence type="predicted"/>
<dbReference type="PANTHER" id="PTHR12741:SF16">
    <property type="entry name" value="CALLOSE SYNTHASE 7"/>
    <property type="match status" value="1"/>
</dbReference>
<dbReference type="SMART" id="SM01205">
    <property type="entry name" value="FKS1_dom1"/>
    <property type="match status" value="1"/>
</dbReference>
<dbReference type="GO" id="GO:0005886">
    <property type="term" value="C:plasma membrane"/>
    <property type="evidence" value="ECO:0007669"/>
    <property type="project" value="TreeGrafter"/>
</dbReference>
<dbReference type="AlphaFoldDB" id="A0A8R7VIB0"/>
<feature type="domain" description="1,3-beta-glucan synthase component FKS1-like" evidence="1">
    <location>
        <begin position="125"/>
        <end position="236"/>
    </location>
</feature>
<dbReference type="InterPro" id="IPR026899">
    <property type="entry name" value="FKS1-like_dom1"/>
</dbReference>
<organism evidence="2 3">
    <name type="scientific">Triticum urartu</name>
    <name type="common">Red wild einkorn</name>
    <name type="synonym">Crithodium urartu</name>
    <dbReference type="NCBI Taxonomy" id="4572"/>
    <lineage>
        <taxon>Eukaryota</taxon>
        <taxon>Viridiplantae</taxon>
        <taxon>Streptophyta</taxon>
        <taxon>Embryophyta</taxon>
        <taxon>Tracheophyta</taxon>
        <taxon>Spermatophyta</taxon>
        <taxon>Magnoliopsida</taxon>
        <taxon>Liliopsida</taxon>
        <taxon>Poales</taxon>
        <taxon>Poaceae</taxon>
        <taxon>BOP clade</taxon>
        <taxon>Pooideae</taxon>
        <taxon>Triticodae</taxon>
        <taxon>Triticeae</taxon>
        <taxon>Triticinae</taxon>
        <taxon>Triticum</taxon>
    </lineage>
</organism>
<dbReference type="PANTHER" id="PTHR12741">
    <property type="entry name" value="LYST-INTERACTING PROTEIN LIP5 DOPAMINE RESPONSIVE PROTEIN DRG-1"/>
    <property type="match status" value="1"/>
</dbReference>
<evidence type="ECO:0000259" key="1">
    <source>
        <dbReference type="SMART" id="SM01205"/>
    </source>
</evidence>
<dbReference type="GO" id="GO:0046527">
    <property type="term" value="F:glucosyltransferase activity"/>
    <property type="evidence" value="ECO:0007669"/>
    <property type="project" value="TreeGrafter"/>
</dbReference>
<evidence type="ECO:0000313" key="2">
    <source>
        <dbReference type="EnsemblPlants" id="TuG1812S0003394300.01.T01"/>
    </source>
</evidence>
<keyword evidence="3" id="KW-1185">Reference proteome</keyword>
<dbReference type="EnsemblPlants" id="TuG1812S0003394300.01.T01">
    <property type="protein sequence ID" value="TuG1812S0003394300.01.T01"/>
    <property type="gene ID" value="TuG1812S0003394300.01"/>
</dbReference>
<dbReference type="Pfam" id="PF14288">
    <property type="entry name" value="FKS1_dom1"/>
    <property type="match status" value="1"/>
</dbReference>
<reference evidence="2" key="2">
    <citation type="submission" date="2022-06" db="UniProtKB">
        <authorList>
            <consortium name="EnsemblPlants"/>
        </authorList>
    </citation>
    <scope>IDENTIFICATION</scope>
</reference>